<evidence type="ECO:0000256" key="1">
    <source>
        <dbReference type="RuleBase" id="RU003936"/>
    </source>
</evidence>
<dbReference type="InterPro" id="IPR011322">
    <property type="entry name" value="N-reg_PII-like_a/b"/>
</dbReference>
<dbReference type="GO" id="GO:0005829">
    <property type="term" value="C:cytosol"/>
    <property type="evidence" value="ECO:0007669"/>
    <property type="project" value="TreeGrafter"/>
</dbReference>
<protein>
    <submittedName>
        <fullName evidence="2">Nitrogen fixation protein</fullName>
    </submittedName>
</protein>
<proteinExistence type="inferred from homology"/>
<evidence type="ECO:0000313" key="3">
    <source>
        <dbReference type="Proteomes" id="UP000053937"/>
    </source>
</evidence>
<dbReference type="InterPro" id="IPR002187">
    <property type="entry name" value="N-reg_PII"/>
</dbReference>
<dbReference type="PROSITE" id="PS00638">
    <property type="entry name" value="PII_GLNB_CTER"/>
    <property type="match status" value="1"/>
</dbReference>
<dbReference type="InterPro" id="IPR017918">
    <property type="entry name" value="N-reg_PII_CS"/>
</dbReference>
<dbReference type="Pfam" id="PF00543">
    <property type="entry name" value="P-II"/>
    <property type="match status" value="1"/>
</dbReference>
<reference evidence="2 3" key="1">
    <citation type="submission" date="2015-10" db="EMBL/GenBank/DDBJ databases">
        <title>Draft Genome Sequence of Chlorobium limicola strain Frasassi Growing under Artificial Lighting in the Frasassi Cave System.</title>
        <authorList>
            <person name="Mansor M."/>
            <person name="Macalady J."/>
        </authorList>
    </citation>
    <scope>NUCLEOTIDE SEQUENCE [LARGE SCALE GENOMIC DNA]</scope>
    <source>
        <strain evidence="2 3">Frasassi</strain>
    </source>
</reference>
<name>A0A101JUK8_CHLLI</name>
<dbReference type="PANTHER" id="PTHR30115:SF11">
    <property type="entry name" value="NITROGEN REGULATORY PROTEIN P-II HOMOLOG"/>
    <property type="match status" value="1"/>
</dbReference>
<sequence length="125" mass="13422">MREIIAVIRINKVNETKKALVDAGIPAFTATGRVMGRGKGQVHFDILKGAETGHPEAIAQLGNAPRLVAKRILTVVVPEELCKTAIDTIIRTNQTGNPGDGKIFVTPIVETIRVRTGEEGNEALN</sequence>
<dbReference type="Proteomes" id="UP000053937">
    <property type="component" value="Unassembled WGS sequence"/>
</dbReference>
<gene>
    <name evidence="2" type="ORF">ASB62_00295</name>
</gene>
<dbReference type="PROSITE" id="PS51343">
    <property type="entry name" value="PII_GLNB_DOM"/>
    <property type="match status" value="1"/>
</dbReference>
<dbReference type="GO" id="GO:0005524">
    <property type="term" value="F:ATP binding"/>
    <property type="evidence" value="ECO:0007669"/>
    <property type="project" value="TreeGrafter"/>
</dbReference>
<dbReference type="Gene3D" id="3.30.70.120">
    <property type="match status" value="1"/>
</dbReference>
<dbReference type="PRINTS" id="PR00340">
    <property type="entry name" value="PIIGLNB"/>
</dbReference>
<comment type="caution">
    <text evidence="2">The sequence shown here is derived from an EMBL/GenBank/DDBJ whole genome shotgun (WGS) entry which is preliminary data.</text>
</comment>
<dbReference type="RefSeq" id="WP_059138100.1">
    <property type="nucleotide sequence ID" value="NZ_LMBR01000001.1"/>
</dbReference>
<keyword evidence="3" id="KW-1185">Reference proteome</keyword>
<organism evidence="2 3">
    <name type="scientific">Chlorobium limicola</name>
    <dbReference type="NCBI Taxonomy" id="1092"/>
    <lineage>
        <taxon>Bacteria</taxon>
        <taxon>Pseudomonadati</taxon>
        <taxon>Chlorobiota</taxon>
        <taxon>Chlorobiia</taxon>
        <taxon>Chlorobiales</taxon>
        <taxon>Chlorobiaceae</taxon>
        <taxon>Chlorobium/Pelodictyon group</taxon>
        <taxon>Chlorobium</taxon>
    </lineage>
</organism>
<comment type="similarity">
    <text evidence="1">Belongs to the P(II) protein family.</text>
</comment>
<dbReference type="OrthoDB" id="9802729at2"/>
<evidence type="ECO:0000313" key="2">
    <source>
        <dbReference type="EMBL" id="KUL33287.1"/>
    </source>
</evidence>
<dbReference type="GO" id="GO:0006808">
    <property type="term" value="P:regulation of nitrogen utilization"/>
    <property type="evidence" value="ECO:0007669"/>
    <property type="project" value="InterPro"/>
</dbReference>
<dbReference type="AlphaFoldDB" id="A0A101JUK8"/>
<dbReference type="InterPro" id="IPR015867">
    <property type="entry name" value="N-reg_PII/ATP_PRibTrfase_C"/>
</dbReference>
<accession>A0A101JUK8</accession>
<dbReference type="PANTHER" id="PTHR30115">
    <property type="entry name" value="NITROGEN REGULATORY PROTEIN P-II"/>
    <property type="match status" value="1"/>
</dbReference>
<dbReference type="SMART" id="SM00938">
    <property type="entry name" value="P-II"/>
    <property type="match status" value="1"/>
</dbReference>
<dbReference type="EMBL" id="LMBR01000001">
    <property type="protein sequence ID" value="KUL33287.1"/>
    <property type="molecule type" value="Genomic_DNA"/>
</dbReference>
<dbReference type="GO" id="GO:0030234">
    <property type="term" value="F:enzyme regulator activity"/>
    <property type="evidence" value="ECO:0007669"/>
    <property type="project" value="InterPro"/>
</dbReference>
<dbReference type="SUPFAM" id="SSF54913">
    <property type="entry name" value="GlnB-like"/>
    <property type="match status" value="1"/>
</dbReference>